<feature type="region of interest" description="Disordered" evidence="1">
    <location>
        <begin position="1"/>
        <end position="46"/>
    </location>
</feature>
<protein>
    <recommendedName>
        <fullName evidence="4">Protein kinase domain-containing protein</fullName>
    </recommendedName>
</protein>
<dbReference type="Gene3D" id="1.10.510.10">
    <property type="entry name" value="Transferase(Phosphotransferase) domain 1"/>
    <property type="match status" value="1"/>
</dbReference>
<name>A0ABR0JUA1_9EURO</name>
<dbReference type="SUPFAM" id="SSF56112">
    <property type="entry name" value="Protein kinase-like (PK-like)"/>
    <property type="match status" value="1"/>
</dbReference>
<accession>A0ABR0JUA1</accession>
<evidence type="ECO:0008006" key="4">
    <source>
        <dbReference type="Google" id="ProtNLM"/>
    </source>
</evidence>
<reference evidence="2 3" key="1">
    <citation type="submission" date="2023-08" db="EMBL/GenBank/DDBJ databases">
        <title>Black Yeasts Isolated from many extreme environments.</title>
        <authorList>
            <person name="Coleine C."/>
            <person name="Stajich J.E."/>
            <person name="Selbmann L."/>
        </authorList>
    </citation>
    <scope>NUCLEOTIDE SEQUENCE [LARGE SCALE GENOMIC DNA]</scope>
    <source>
        <strain evidence="2 3">CCFEE 5885</strain>
    </source>
</reference>
<keyword evidence="3" id="KW-1185">Reference proteome</keyword>
<evidence type="ECO:0000313" key="3">
    <source>
        <dbReference type="Proteomes" id="UP001345013"/>
    </source>
</evidence>
<evidence type="ECO:0000313" key="2">
    <source>
        <dbReference type="EMBL" id="KAK5072304.1"/>
    </source>
</evidence>
<dbReference type="InterPro" id="IPR011009">
    <property type="entry name" value="Kinase-like_dom_sf"/>
</dbReference>
<organism evidence="2 3">
    <name type="scientific">Lithohypha guttulata</name>
    <dbReference type="NCBI Taxonomy" id="1690604"/>
    <lineage>
        <taxon>Eukaryota</taxon>
        <taxon>Fungi</taxon>
        <taxon>Dikarya</taxon>
        <taxon>Ascomycota</taxon>
        <taxon>Pezizomycotina</taxon>
        <taxon>Eurotiomycetes</taxon>
        <taxon>Chaetothyriomycetidae</taxon>
        <taxon>Chaetothyriales</taxon>
        <taxon>Trichomeriaceae</taxon>
        <taxon>Lithohypha</taxon>
    </lineage>
</organism>
<comment type="caution">
    <text evidence="2">The sequence shown here is derived from an EMBL/GenBank/DDBJ whole genome shotgun (WGS) entry which is preliminary data.</text>
</comment>
<gene>
    <name evidence="2" type="ORF">LTR24_010447</name>
</gene>
<dbReference type="EMBL" id="JAVRRG010000329">
    <property type="protein sequence ID" value="KAK5072304.1"/>
    <property type="molecule type" value="Genomic_DNA"/>
</dbReference>
<proteinExistence type="predicted"/>
<sequence>MEKLTSQVSTVTLETRLSSGSSEERPSPDTSASSLEEEVPDVKPHLSRGEADTVVYLASMSEKRQYAAANRSWASQIYAKSNETFEGDDTTWAIEHPICEDKEEVYGNFSAYARGAFKCTRVGDGDAPPAIMKIYLQTRGDDAEGTPWWIEREIAALDKIAHEKSKYRINAPHLLVAKSEPQEFWSWVPGGFVCFIVMEFCPGQQLSSYNFYGLRIKERDVIRQKFKETLQQVWKAGIHIMDKQIHNLLWDDTTKTCYIVDFEGSRTANKPCGRKFDDILDYNVWDLNGWQWRDKRLVSAFNRPENEPPDDIGEEDTAENVSDTS</sequence>
<feature type="region of interest" description="Disordered" evidence="1">
    <location>
        <begin position="301"/>
        <end position="325"/>
    </location>
</feature>
<dbReference type="Proteomes" id="UP001345013">
    <property type="component" value="Unassembled WGS sequence"/>
</dbReference>
<feature type="compositionally biased region" description="Polar residues" evidence="1">
    <location>
        <begin position="1"/>
        <end position="21"/>
    </location>
</feature>
<evidence type="ECO:0000256" key="1">
    <source>
        <dbReference type="SAM" id="MobiDB-lite"/>
    </source>
</evidence>
<feature type="compositionally biased region" description="Acidic residues" evidence="1">
    <location>
        <begin position="307"/>
        <end position="318"/>
    </location>
</feature>